<dbReference type="PROSITE" id="PS51257">
    <property type="entry name" value="PROKAR_LIPOPROTEIN"/>
    <property type="match status" value="1"/>
</dbReference>
<evidence type="ECO:0000313" key="3">
    <source>
        <dbReference type="Proteomes" id="UP000032544"/>
    </source>
</evidence>
<dbReference type="Pfam" id="PF07610">
    <property type="entry name" value="DUF1573"/>
    <property type="match status" value="1"/>
</dbReference>
<keyword evidence="3" id="KW-1185">Reference proteome</keyword>
<proteinExistence type="predicted"/>
<evidence type="ECO:0000256" key="1">
    <source>
        <dbReference type="SAM" id="SignalP"/>
    </source>
</evidence>
<keyword evidence="1" id="KW-0732">Signal</keyword>
<accession>A0A0D8J681</accession>
<dbReference type="Proteomes" id="UP000032544">
    <property type="component" value="Unassembled WGS sequence"/>
</dbReference>
<sequence>MYKLAFIFLMIVLVSCEASKSNSNDQKQTTEKLALTEISIDEAIHNFGQLKAGEIVLHTFVLTNTGNNDFVIESLETDCGCVTTHFNRQPVKPGENALIEVEFNTAGLVGREYKTIEVLGNSKELKHLAIFAQVENELIDIKY</sequence>
<reference evidence="2 3" key="1">
    <citation type="submission" date="2014-09" db="EMBL/GenBank/DDBJ databases">
        <title>Draft Genome Sequence of Draconibacterium sp. JN14CK-3.</title>
        <authorList>
            <person name="Dong C."/>
            <person name="Lai Q."/>
            <person name="Shao Z."/>
        </authorList>
    </citation>
    <scope>NUCLEOTIDE SEQUENCE [LARGE SCALE GENOMIC DNA]</scope>
    <source>
        <strain evidence="2 3">JN14CK-3</strain>
    </source>
</reference>
<comment type="caution">
    <text evidence="2">The sequence shown here is derived from an EMBL/GenBank/DDBJ whole genome shotgun (WGS) entry which is preliminary data.</text>
</comment>
<dbReference type="STRING" id="1544798.LH29_22415"/>
<dbReference type="RefSeq" id="WP_045033362.1">
    <property type="nucleotide sequence ID" value="NZ_JRHC01000007.1"/>
</dbReference>
<feature type="signal peptide" evidence="1">
    <location>
        <begin position="1"/>
        <end position="20"/>
    </location>
</feature>
<dbReference type="PANTHER" id="PTHR37833">
    <property type="entry name" value="LIPOPROTEIN-RELATED"/>
    <property type="match status" value="1"/>
</dbReference>
<dbReference type="Gene3D" id="2.60.40.10">
    <property type="entry name" value="Immunoglobulins"/>
    <property type="match status" value="1"/>
</dbReference>
<protein>
    <recommendedName>
        <fullName evidence="4">DUF1573 domain-containing protein</fullName>
    </recommendedName>
</protein>
<dbReference type="EMBL" id="JRHC01000007">
    <property type="protein sequence ID" value="KJF42036.1"/>
    <property type="molecule type" value="Genomic_DNA"/>
</dbReference>
<evidence type="ECO:0008006" key="4">
    <source>
        <dbReference type="Google" id="ProtNLM"/>
    </source>
</evidence>
<feature type="chain" id="PRO_5002330923" description="DUF1573 domain-containing protein" evidence="1">
    <location>
        <begin position="21"/>
        <end position="143"/>
    </location>
</feature>
<dbReference type="InterPro" id="IPR011467">
    <property type="entry name" value="DUF1573"/>
</dbReference>
<dbReference type="OrthoDB" id="826619at2"/>
<dbReference type="InterPro" id="IPR013783">
    <property type="entry name" value="Ig-like_fold"/>
</dbReference>
<dbReference type="AlphaFoldDB" id="A0A0D8J681"/>
<name>A0A0D8J681_9BACT</name>
<dbReference type="PANTHER" id="PTHR37833:SF1">
    <property type="entry name" value="SIGNAL PEPTIDE PROTEIN"/>
    <property type="match status" value="1"/>
</dbReference>
<evidence type="ECO:0000313" key="2">
    <source>
        <dbReference type="EMBL" id="KJF42036.1"/>
    </source>
</evidence>
<organism evidence="2 3">
    <name type="scientific">Draconibacterium sediminis</name>
    <dbReference type="NCBI Taxonomy" id="1544798"/>
    <lineage>
        <taxon>Bacteria</taxon>
        <taxon>Pseudomonadati</taxon>
        <taxon>Bacteroidota</taxon>
        <taxon>Bacteroidia</taxon>
        <taxon>Marinilabiliales</taxon>
        <taxon>Prolixibacteraceae</taxon>
        <taxon>Draconibacterium</taxon>
    </lineage>
</organism>
<gene>
    <name evidence="2" type="ORF">LH29_22415</name>
</gene>